<sequence length="182" mass="21476">MEQLNDKRRISHQPSKRIRAINDRLPYICLCKKLFQEIGEWHDRLVAKELSPGDPIQSTVAENAFVHLIMMFRKTFIQGSVLMMELHPCYPIWQHSLFSDPAYLSFQRDMLQIEAHEHDPALTLLQQCAPMHSRFQTPNGYKIIFFCPSCYFAPSSPRQYFFASLVILFTPRRQTNKRTNER</sequence>
<dbReference type="InParanoid" id="A0A168P699"/>
<feature type="domain" description="Ndc10" evidence="1">
    <location>
        <begin position="29"/>
        <end position="103"/>
    </location>
</feature>
<dbReference type="Proteomes" id="UP000078561">
    <property type="component" value="Unassembled WGS sequence"/>
</dbReference>
<dbReference type="Pfam" id="PF16787">
    <property type="entry name" value="NDC10_II"/>
    <property type="match status" value="1"/>
</dbReference>
<organism evidence="2">
    <name type="scientific">Absidia glauca</name>
    <name type="common">Pin mould</name>
    <dbReference type="NCBI Taxonomy" id="4829"/>
    <lineage>
        <taxon>Eukaryota</taxon>
        <taxon>Fungi</taxon>
        <taxon>Fungi incertae sedis</taxon>
        <taxon>Mucoromycota</taxon>
        <taxon>Mucoromycotina</taxon>
        <taxon>Mucoromycetes</taxon>
        <taxon>Mucorales</taxon>
        <taxon>Cunninghamellaceae</taxon>
        <taxon>Absidia</taxon>
    </lineage>
</organism>
<accession>A0A168P699</accession>
<evidence type="ECO:0000313" key="2">
    <source>
        <dbReference type="EMBL" id="SAM01826.1"/>
    </source>
</evidence>
<dbReference type="InterPro" id="IPR038279">
    <property type="entry name" value="Ndc10_dom2_sf"/>
</dbReference>
<dbReference type="Gene3D" id="1.10.443.20">
    <property type="entry name" value="Centromere DNA-binding protein complex CBF3 subunit, domain 2"/>
    <property type="match status" value="1"/>
</dbReference>
<dbReference type="GO" id="GO:0003677">
    <property type="term" value="F:DNA binding"/>
    <property type="evidence" value="ECO:0007669"/>
    <property type="project" value="InterPro"/>
</dbReference>
<protein>
    <recommendedName>
        <fullName evidence="1">Ndc10 domain-containing protein</fullName>
    </recommendedName>
</protein>
<keyword evidence="3" id="KW-1185">Reference proteome</keyword>
<name>A0A168P699_ABSGL</name>
<evidence type="ECO:0000259" key="1">
    <source>
        <dbReference type="Pfam" id="PF16787"/>
    </source>
</evidence>
<dbReference type="AlphaFoldDB" id="A0A168P699"/>
<proteinExistence type="predicted"/>
<evidence type="ECO:0000313" key="3">
    <source>
        <dbReference type="Proteomes" id="UP000078561"/>
    </source>
</evidence>
<dbReference type="InterPro" id="IPR031872">
    <property type="entry name" value="NDC10_II"/>
</dbReference>
<gene>
    <name evidence="2" type="primary">ABSGL_07575.1 scaffold 8890</name>
</gene>
<dbReference type="EMBL" id="LT553587">
    <property type="protein sequence ID" value="SAM01826.1"/>
    <property type="molecule type" value="Genomic_DNA"/>
</dbReference>
<reference evidence="2" key="1">
    <citation type="submission" date="2016-04" db="EMBL/GenBank/DDBJ databases">
        <authorList>
            <person name="Evans L.H."/>
            <person name="Alamgir A."/>
            <person name="Owens N."/>
            <person name="Weber N.D."/>
            <person name="Virtaneva K."/>
            <person name="Barbian K."/>
            <person name="Babar A."/>
            <person name="Rosenke K."/>
        </authorList>
    </citation>
    <scope>NUCLEOTIDE SEQUENCE [LARGE SCALE GENOMIC DNA]</scope>
    <source>
        <strain evidence="2">CBS 101.48</strain>
    </source>
</reference>
<dbReference type="OrthoDB" id="4016214at2759"/>